<dbReference type="InterPro" id="IPR003406">
    <property type="entry name" value="Glyco_trans_14"/>
</dbReference>
<dbReference type="AlphaFoldDB" id="A0AAV0GZF8"/>
<sequence>MIKKGMARHNRGEDGPEIPHLGLLKMLQVLSFLLVFVAGIILGLLASTHVNSLFNSQRDLFFTSNIAVTTTSVLSDGRSSGSNCSTTNSEPCNCKSCDDESKVDCLSMKTFLHPHNLTHGMSDRELFWRASLVPKKEEYPFVRVPKVAFMFLTRGPLPLLPLWERFFKGHGKYFSIYVHTDPGYVLNVSSGSPFYGRQIPSKHVEWGSVLLLDAERRLLANALLEFSNERFILLSESCIPVYNFKTVYNYLVHSGHGFVEAYDDPSRYGRGRYNRRMLPYIWVRQWRKGSQWFEMQRALAAYVVSDTKYHKLFKKYCTPACYPDEHFLPTFINMFHGSMNSNRTVTWVDWSLGGPHPATYSAVNITEGLIQSIRMNQTLCSYNSGVTPICHLFARKFDASALQPLLNLTSRIARRGVLSDKTHDLSNACFYSAEFWGAYNCSSKTAKSIFDGKARVIIQRAWIEGAAGSTISLSSC</sequence>
<gene>
    <name evidence="7" type="ORF">LITE_LOCUS1744</name>
</gene>
<keyword evidence="6" id="KW-0812">Transmembrane</keyword>
<evidence type="ECO:0000256" key="3">
    <source>
        <dbReference type="ARBA" id="ARBA00022679"/>
    </source>
</evidence>
<evidence type="ECO:0000313" key="7">
    <source>
        <dbReference type="EMBL" id="CAI0378086.1"/>
    </source>
</evidence>
<evidence type="ECO:0000256" key="6">
    <source>
        <dbReference type="SAM" id="Phobius"/>
    </source>
</evidence>
<proteinExistence type="predicted"/>
<organism evidence="7 8">
    <name type="scientific">Linum tenue</name>
    <dbReference type="NCBI Taxonomy" id="586396"/>
    <lineage>
        <taxon>Eukaryota</taxon>
        <taxon>Viridiplantae</taxon>
        <taxon>Streptophyta</taxon>
        <taxon>Embryophyta</taxon>
        <taxon>Tracheophyta</taxon>
        <taxon>Spermatophyta</taxon>
        <taxon>Magnoliopsida</taxon>
        <taxon>eudicotyledons</taxon>
        <taxon>Gunneridae</taxon>
        <taxon>Pentapetalae</taxon>
        <taxon>rosids</taxon>
        <taxon>fabids</taxon>
        <taxon>Malpighiales</taxon>
        <taxon>Linaceae</taxon>
        <taxon>Linum</taxon>
    </lineage>
</organism>
<keyword evidence="8" id="KW-1185">Reference proteome</keyword>
<name>A0AAV0GZF8_9ROSI</name>
<keyword evidence="5" id="KW-0325">Glycoprotein</keyword>
<comment type="subcellular location">
    <subcellularLocation>
        <location evidence="1">Membrane</location>
        <topology evidence="1">Single-pass type II membrane protein</topology>
    </subcellularLocation>
</comment>
<keyword evidence="3" id="KW-0808">Transferase</keyword>
<evidence type="ECO:0000256" key="5">
    <source>
        <dbReference type="ARBA" id="ARBA00023180"/>
    </source>
</evidence>
<keyword evidence="6" id="KW-1133">Transmembrane helix</keyword>
<dbReference type="PANTHER" id="PTHR31042">
    <property type="entry name" value="CORE-2/I-BRANCHING BETA-1,6-N-ACETYLGLUCOSAMINYLTRANSFERASE FAMILY PROTEIN-RELATED"/>
    <property type="match status" value="1"/>
</dbReference>
<dbReference type="PANTHER" id="PTHR31042:SF3">
    <property type="entry name" value="OS08G0110400 PROTEIN"/>
    <property type="match status" value="1"/>
</dbReference>
<evidence type="ECO:0000256" key="2">
    <source>
        <dbReference type="ARBA" id="ARBA00022676"/>
    </source>
</evidence>
<reference evidence="7" key="1">
    <citation type="submission" date="2022-08" db="EMBL/GenBank/DDBJ databases">
        <authorList>
            <person name="Gutierrez-Valencia J."/>
        </authorList>
    </citation>
    <scope>NUCLEOTIDE SEQUENCE</scope>
</reference>
<dbReference type="GO" id="GO:0016757">
    <property type="term" value="F:glycosyltransferase activity"/>
    <property type="evidence" value="ECO:0007669"/>
    <property type="project" value="UniProtKB-KW"/>
</dbReference>
<protein>
    <recommendedName>
        <fullName evidence="9">Core-2/I-branching beta-1,6-N-acetylglucosaminyltransferase family protein</fullName>
    </recommendedName>
</protein>
<evidence type="ECO:0000256" key="1">
    <source>
        <dbReference type="ARBA" id="ARBA00004606"/>
    </source>
</evidence>
<feature type="transmembrane region" description="Helical" evidence="6">
    <location>
        <begin position="21"/>
        <end position="46"/>
    </location>
</feature>
<dbReference type="Pfam" id="PF02485">
    <property type="entry name" value="Branch"/>
    <property type="match status" value="1"/>
</dbReference>
<dbReference type="EMBL" id="CAMGYJ010000002">
    <property type="protein sequence ID" value="CAI0378086.1"/>
    <property type="molecule type" value="Genomic_DNA"/>
</dbReference>
<dbReference type="Proteomes" id="UP001154282">
    <property type="component" value="Unassembled WGS sequence"/>
</dbReference>
<keyword evidence="4 6" id="KW-0472">Membrane</keyword>
<comment type="caution">
    <text evidence="7">The sequence shown here is derived from an EMBL/GenBank/DDBJ whole genome shotgun (WGS) entry which is preliminary data.</text>
</comment>
<dbReference type="InterPro" id="IPR044174">
    <property type="entry name" value="BC10-like"/>
</dbReference>
<evidence type="ECO:0008006" key="9">
    <source>
        <dbReference type="Google" id="ProtNLM"/>
    </source>
</evidence>
<evidence type="ECO:0000256" key="4">
    <source>
        <dbReference type="ARBA" id="ARBA00023136"/>
    </source>
</evidence>
<keyword evidence="2" id="KW-0328">Glycosyltransferase</keyword>
<dbReference type="GO" id="GO:0016020">
    <property type="term" value="C:membrane"/>
    <property type="evidence" value="ECO:0007669"/>
    <property type="project" value="UniProtKB-SubCell"/>
</dbReference>
<accession>A0AAV0GZF8</accession>
<evidence type="ECO:0000313" key="8">
    <source>
        <dbReference type="Proteomes" id="UP001154282"/>
    </source>
</evidence>